<evidence type="ECO:0000313" key="3">
    <source>
        <dbReference type="Proteomes" id="UP001274896"/>
    </source>
</evidence>
<name>A0AAE0PXB8_9TELE</name>
<organism evidence="2 3">
    <name type="scientific">Hemibagrus guttatus</name>
    <dbReference type="NCBI Taxonomy" id="175788"/>
    <lineage>
        <taxon>Eukaryota</taxon>
        <taxon>Metazoa</taxon>
        <taxon>Chordata</taxon>
        <taxon>Craniata</taxon>
        <taxon>Vertebrata</taxon>
        <taxon>Euteleostomi</taxon>
        <taxon>Actinopterygii</taxon>
        <taxon>Neopterygii</taxon>
        <taxon>Teleostei</taxon>
        <taxon>Ostariophysi</taxon>
        <taxon>Siluriformes</taxon>
        <taxon>Bagridae</taxon>
        <taxon>Hemibagrus</taxon>
    </lineage>
</organism>
<comment type="caution">
    <text evidence="2">The sequence shown here is derived from an EMBL/GenBank/DDBJ whole genome shotgun (WGS) entry which is preliminary data.</text>
</comment>
<dbReference type="EMBL" id="JAUCMX010000026">
    <property type="protein sequence ID" value="KAK3509734.1"/>
    <property type="molecule type" value="Genomic_DNA"/>
</dbReference>
<proteinExistence type="predicted"/>
<feature type="compositionally biased region" description="Polar residues" evidence="1">
    <location>
        <begin position="1"/>
        <end position="18"/>
    </location>
</feature>
<protein>
    <submittedName>
        <fullName evidence="2">Uncharacterized protein</fullName>
    </submittedName>
</protein>
<accession>A0AAE0PXB8</accession>
<feature type="region of interest" description="Disordered" evidence="1">
    <location>
        <begin position="1"/>
        <end position="22"/>
    </location>
</feature>
<dbReference type="Proteomes" id="UP001274896">
    <property type="component" value="Unassembled WGS sequence"/>
</dbReference>
<evidence type="ECO:0000256" key="1">
    <source>
        <dbReference type="SAM" id="MobiDB-lite"/>
    </source>
</evidence>
<reference evidence="2" key="1">
    <citation type="submission" date="2023-06" db="EMBL/GenBank/DDBJ databases">
        <title>Male Hemibagrus guttatus genome.</title>
        <authorList>
            <person name="Bian C."/>
        </authorList>
    </citation>
    <scope>NUCLEOTIDE SEQUENCE</scope>
    <source>
        <strain evidence="2">Male_cb2023</strain>
        <tissue evidence="2">Muscle</tissue>
    </source>
</reference>
<sequence length="74" mass="7899">MSGQNLLNAKQPPIQSTAGAVPVRNDKENLNIFSSATSSSDSCLFLSDTVSKPYSMAGLTTVLYTFPLILADIF</sequence>
<gene>
    <name evidence="2" type="ORF">QTP70_008370</name>
</gene>
<dbReference type="AlphaFoldDB" id="A0AAE0PXB8"/>
<evidence type="ECO:0000313" key="2">
    <source>
        <dbReference type="EMBL" id="KAK3509734.1"/>
    </source>
</evidence>
<keyword evidence="3" id="KW-1185">Reference proteome</keyword>